<evidence type="ECO:0000313" key="1">
    <source>
        <dbReference type="EMBL" id="KAF5789240.1"/>
    </source>
</evidence>
<name>A0A251TSS0_HELAN</name>
<evidence type="ECO:0000313" key="3">
    <source>
        <dbReference type="Proteomes" id="UP000215914"/>
    </source>
</evidence>
<evidence type="ECO:0000313" key="2">
    <source>
        <dbReference type="EMBL" id="OTG13783.1"/>
    </source>
</evidence>
<proteinExistence type="predicted"/>
<reference evidence="1" key="3">
    <citation type="submission" date="2020-06" db="EMBL/GenBank/DDBJ databases">
        <title>Helianthus annuus Genome sequencing and assembly Release 2.</title>
        <authorList>
            <person name="Gouzy J."/>
            <person name="Langlade N."/>
            <person name="Munos S."/>
        </authorList>
    </citation>
    <scope>NUCLEOTIDE SEQUENCE</scope>
    <source>
        <tissue evidence="1">Leaves</tissue>
    </source>
</reference>
<keyword evidence="3" id="KW-1185">Reference proteome</keyword>
<reference evidence="2" key="2">
    <citation type="submission" date="2017-02" db="EMBL/GenBank/DDBJ databases">
        <title>Sunflower complete genome.</title>
        <authorList>
            <person name="Langlade N."/>
            <person name="Munos S."/>
        </authorList>
    </citation>
    <scope>NUCLEOTIDE SEQUENCE [LARGE SCALE GENOMIC DNA]</scope>
    <source>
        <tissue evidence="2">Leaves</tissue>
    </source>
</reference>
<dbReference type="Gramene" id="mRNA:HanXRQr2_Chr09g0368821">
    <property type="protein sequence ID" value="CDS:HanXRQr2_Chr09g0368821.1"/>
    <property type="gene ID" value="HanXRQr2_Chr09g0368821"/>
</dbReference>
<organism evidence="2 3">
    <name type="scientific">Helianthus annuus</name>
    <name type="common">Common sunflower</name>
    <dbReference type="NCBI Taxonomy" id="4232"/>
    <lineage>
        <taxon>Eukaryota</taxon>
        <taxon>Viridiplantae</taxon>
        <taxon>Streptophyta</taxon>
        <taxon>Embryophyta</taxon>
        <taxon>Tracheophyta</taxon>
        <taxon>Spermatophyta</taxon>
        <taxon>Magnoliopsida</taxon>
        <taxon>eudicotyledons</taxon>
        <taxon>Gunneridae</taxon>
        <taxon>Pentapetalae</taxon>
        <taxon>asterids</taxon>
        <taxon>campanulids</taxon>
        <taxon>Asterales</taxon>
        <taxon>Asteraceae</taxon>
        <taxon>Asteroideae</taxon>
        <taxon>Heliantheae alliance</taxon>
        <taxon>Heliantheae</taxon>
        <taxon>Helianthus</taxon>
    </lineage>
</organism>
<dbReference type="EMBL" id="CM007898">
    <property type="protein sequence ID" value="OTG13783.1"/>
    <property type="molecule type" value="Genomic_DNA"/>
</dbReference>
<dbReference type="InParanoid" id="A0A251TSS0"/>
<dbReference type="EMBL" id="MNCJ02000324">
    <property type="protein sequence ID" value="KAF5789240.1"/>
    <property type="molecule type" value="Genomic_DNA"/>
</dbReference>
<protein>
    <submittedName>
        <fullName evidence="2">Uncharacterized protein</fullName>
    </submittedName>
</protein>
<dbReference type="Proteomes" id="UP000215914">
    <property type="component" value="Chromosome 9"/>
</dbReference>
<reference evidence="1 3" key="1">
    <citation type="journal article" date="2017" name="Nature">
        <title>The sunflower genome provides insights into oil metabolism, flowering and Asterid evolution.</title>
        <authorList>
            <person name="Badouin H."/>
            <person name="Gouzy J."/>
            <person name="Grassa C.J."/>
            <person name="Murat F."/>
            <person name="Staton S.E."/>
            <person name="Cottret L."/>
            <person name="Lelandais-Briere C."/>
            <person name="Owens G.L."/>
            <person name="Carrere S."/>
            <person name="Mayjonade B."/>
            <person name="Legrand L."/>
            <person name="Gill N."/>
            <person name="Kane N.C."/>
            <person name="Bowers J.E."/>
            <person name="Hubner S."/>
            <person name="Bellec A."/>
            <person name="Berard A."/>
            <person name="Berges H."/>
            <person name="Blanchet N."/>
            <person name="Boniface M.C."/>
            <person name="Brunel D."/>
            <person name="Catrice O."/>
            <person name="Chaidir N."/>
            <person name="Claudel C."/>
            <person name="Donnadieu C."/>
            <person name="Faraut T."/>
            <person name="Fievet G."/>
            <person name="Helmstetter N."/>
            <person name="King M."/>
            <person name="Knapp S.J."/>
            <person name="Lai Z."/>
            <person name="Le Paslier M.C."/>
            <person name="Lippi Y."/>
            <person name="Lorenzon L."/>
            <person name="Mandel J.R."/>
            <person name="Marage G."/>
            <person name="Marchand G."/>
            <person name="Marquand E."/>
            <person name="Bret-Mestries E."/>
            <person name="Morien E."/>
            <person name="Nambeesan S."/>
            <person name="Nguyen T."/>
            <person name="Pegot-Espagnet P."/>
            <person name="Pouilly N."/>
            <person name="Raftis F."/>
            <person name="Sallet E."/>
            <person name="Schiex T."/>
            <person name="Thomas J."/>
            <person name="Vandecasteele C."/>
            <person name="Vares D."/>
            <person name="Vear F."/>
            <person name="Vautrin S."/>
            <person name="Crespi M."/>
            <person name="Mangin B."/>
            <person name="Burke J.M."/>
            <person name="Salse J."/>
            <person name="Munos S."/>
            <person name="Vincourt P."/>
            <person name="Rieseberg L.H."/>
            <person name="Langlade N.B."/>
        </authorList>
    </citation>
    <scope>NUCLEOTIDE SEQUENCE [LARGE SCALE GENOMIC DNA]</scope>
    <source>
        <strain evidence="3">cv. SF193</strain>
        <tissue evidence="1">Leaves</tissue>
    </source>
</reference>
<gene>
    <name evidence="2" type="ORF">HannXRQ_Chr09g0242071</name>
    <name evidence="1" type="ORF">HanXRQr2_Chr09g0368821</name>
</gene>
<sequence length="50" mass="5857">MIQNYGSRFKIQNYGYRYIRYHLLQSITLSNPFLSQLSLSLNAGFDHSLS</sequence>
<dbReference type="AlphaFoldDB" id="A0A251TSS0"/>
<accession>A0A251TSS0</accession>